<evidence type="ECO:0000313" key="6">
    <source>
        <dbReference type="EMBL" id="TQN31744.1"/>
    </source>
</evidence>
<evidence type="ECO:0000256" key="4">
    <source>
        <dbReference type="ARBA" id="ARBA00023136"/>
    </source>
</evidence>
<evidence type="ECO:0000313" key="7">
    <source>
        <dbReference type="Proteomes" id="UP000317422"/>
    </source>
</evidence>
<dbReference type="EMBL" id="VFQC01000001">
    <property type="protein sequence ID" value="TQN31744.1"/>
    <property type="molecule type" value="Genomic_DNA"/>
</dbReference>
<dbReference type="OrthoDB" id="6400at2"/>
<dbReference type="GO" id="GO:0005886">
    <property type="term" value="C:plasma membrane"/>
    <property type="evidence" value="ECO:0007669"/>
    <property type="project" value="TreeGrafter"/>
</dbReference>
<comment type="caution">
    <text evidence="6">The sequence shown here is derived from an EMBL/GenBank/DDBJ whole genome shotgun (WGS) entry which is preliminary data.</text>
</comment>
<feature type="transmembrane region" description="Helical" evidence="5">
    <location>
        <begin position="64"/>
        <end position="87"/>
    </location>
</feature>
<evidence type="ECO:0000256" key="3">
    <source>
        <dbReference type="ARBA" id="ARBA00022989"/>
    </source>
</evidence>
<dbReference type="RefSeq" id="WP_141923303.1">
    <property type="nucleotide sequence ID" value="NZ_VFQC01000001.1"/>
</dbReference>
<keyword evidence="7" id="KW-1185">Reference proteome</keyword>
<dbReference type="Proteomes" id="UP000317422">
    <property type="component" value="Unassembled WGS sequence"/>
</dbReference>
<dbReference type="PANTHER" id="PTHR33514:SF1">
    <property type="entry name" value="ABC TRANSPORTER PERMEASE"/>
    <property type="match status" value="1"/>
</dbReference>
<organism evidence="6 7">
    <name type="scientific">Haloactinospora alba</name>
    <dbReference type="NCBI Taxonomy" id="405555"/>
    <lineage>
        <taxon>Bacteria</taxon>
        <taxon>Bacillati</taxon>
        <taxon>Actinomycetota</taxon>
        <taxon>Actinomycetes</taxon>
        <taxon>Streptosporangiales</taxon>
        <taxon>Nocardiopsidaceae</taxon>
        <taxon>Haloactinospora</taxon>
    </lineage>
</organism>
<gene>
    <name evidence="6" type="ORF">FHX37_1664</name>
</gene>
<feature type="transmembrane region" description="Helical" evidence="5">
    <location>
        <begin position="24"/>
        <end position="52"/>
    </location>
</feature>
<dbReference type="CDD" id="cd16914">
    <property type="entry name" value="EcfT"/>
    <property type="match status" value="1"/>
</dbReference>
<keyword evidence="4 5" id="KW-0472">Membrane</keyword>
<evidence type="ECO:0000256" key="5">
    <source>
        <dbReference type="SAM" id="Phobius"/>
    </source>
</evidence>
<name>A0A543NJ11_9ACTN</name>
<feature type="transmembrane region" description="Helical" evidence="5">
    <location>
        <begin position="243"/>
        <end position="260"/>
    </location>
</feature>
<sequence length="261" mass="28004">MSQTLNFYDEGTTWIHRLNPVTKLVFVAAVTIAAFGVDSVWWPALLFVVLELPGAVIARTALRFCKLVLGFFGPFLVILFLLQGLTYPDPGTVLAEFGPFAIKTEGLVFAGTTALRLLVMVGAFILLLLTTHPGTLMSGMQQAGLPPKIAYVISATMQIIPSFQARASAIMQAQQARGMETSSGGALSRARRLVPLMGPLLLGALTDVENRSIAMESRAFGSPHHPTAYTVVSDSRTQQAARWGMILLGVSAIVLNTLGVF</sequence>
<evidence type="ECO:0000256" key="1">
    <source>
        <dbReference type="ARBA" id="ARBA00004141"/>
    </source>
</evidence>
<keyword evidence="3 5" id="KW-1133">Transmembrane helix</keyword>
<dbReference type="Pfam" id="PF02361">
    <property type="entry name" value="CbiQ"/>
    <property type="match status" value="1"/>
</dbReference>
<feature type="transmembrane region" description="Helical" evidence="5">
    <location>
        <begin position="107"/>
        <end position="130"/>
    </location>
</feature>
<dbReference type="PANTHER" id="PTHR33514">
    <property type="entry name" value="PROTEIN ABCI12, CHLOROPLASTIC"/>
    <property type="match status" value="1"/>
</dbReference>
<comment type="subcellular location">
    <subcellularLocation>
        <location evidence="1">Membrane</location>
        <topology evidence="1">Multi-pass membrane protein</topology>
    </subcellularLocation>
</comment>
<reference evidence="6 7" key="1">
    <citation type="submission" date="2019-06" db="EMBL/GenBank/DDBJ databases">
        <title>Sequencing the genomes of 1000 actinobacteria strains.</title>
        <authorList>
            <person name="Klenk H.-P."/>
        </authorList>
    </citation>
    <scope>NUCLEOTIDE SEQUENCE [LARGE SCALE GENOMIC DNA]</scope>
    <source>
        <strain evidence="6 7">DSM 45015</strain>
    </source>
</reference>
<protein>
    <submittedName>
        <fullName evidence="6">Energy-coupling factor transport system permease protein</fullName>
    </submittedName>
</protein>
<dbReference type="AlphaFoldDB" id="A0A543NJ11"/>
<keyword evidence="2 5" id="KW-0812">Transmembrane</keyword>
<dbReference type="InterPro" id="IPR003339">
    <property type="entry name" value="ABC/ECF_trnsptr_transmembrane"/>
</dbReference>
<evidence type="ECO:0000256" key="2">
    <source>
        <dbReference type="ARBA" id="ARBA00022692"/>
    </source>
</evidence>
<accession>A0A543NJ11</accession>
<proteinExistence type="predicted"/>